<dbReference type="InterPro" id="IPR001753">
    <property type="entry name" value="Enoyl-CoA_hydra/iso"/>
</dbReference>
<dbReference type="SUPFAM" id="SSF52096">
    <property type="entry name" value="ClpP/crotonase"/>
    <property type="match status" value="1"/>
</dbReference>
<evidence type="ECO:0000313" key="3">
    <source>
        <dbReference type="Proteomes" id="UP000643405"/>
    </source>
</evidence>
<comment type="similarity">
    <text evidence="1">Belongs to the enoyl-CoA hydratase/isomerase family.</text>
</comment>
<evidence type="ECO:0000256" key="1">
    <source>
        <dbReference type="ARBA" id="ARBA00005254"/>
    </source>
</evidence>
<dbReference type="CDD" id="cd06558">
    <property type="entry name" value="crotonase-like"/>
    <property type="match status" value="1"/>
</dbReference>
<comment type="caution">
    <text evidence="2">The sequence shown here is derived from an EMBL/GenBank/DDBJ whole genome shotgun (WGS) entry which is preliminary data.</text>
</comment>
<dbReference type="EC" id="4.2.1.17" evidence="2"/>
<name>A0A8J6PLK9_9HYPH</name>
<dbReference type="PANTHER" id="PTHR43802">
    <property type="entry name" value="ENOYL-COA HYDRATASE"/>
    <property type="match status" value="1"/>
</dbReference>
<accession>A0A8J6PLK9</accession>
<proteinExistence type="inferred from homology"/>
<dbReference type="GO" id="GO:0004300">
    <property type="term" value="F:enoyl-CoA hydratase activity"/>
    <property type="evidence" value="ECO:0007669"/>
    <property type="project" value="UniProtKB-EC"/>
</dbReference>
<dbReference type="InterPro" id="IPR029045">
    <property type="entry name" value="ClpP/crotonase-like_dom_sf"/>
</dbReference>
<dbReference type="Pfam" id="PF00378">
    <property type="entry name" value="ECH_1"/>
    <property type="match status" value="1"/>
</dbReference>
<keyword evidence="3" id="KW-1185">Reference proteome</keyword>
<organism evidence="2 3">
    <name type="scientific">Oryzicola mucosus</name>
    <dbReference type="NCBI Taxonomy" id="2767425"/>
    <lineage>
        <taxon>Bacteria</taxon>
        <taxon>Pseudomonadati</taxon>
        <taxon>Pseudomonadota</taxon>
        <taxon>Alphaproteobacteria</taxon>
        <taxon>Hyphomicrobiales</taxon>
        <taxon>Phyllobacteriaceae</taxon>
        <taxon>Oryzicola</taxon>
    </lineage>
</organism>
<dbReference type="Proteomes" id="UP000643405">
    <property type="component" value="Unassembled WGS sequence"/>
</dbReference>
<evidence type="ECO:0000313" key="2">
    <source>
        <dbReference type="EMBL" id="MBD0416748.1"/>
    </source>
</evidence>
<dbReference type="Gene3D" id="3.90.226.10">
    <property type="entry name" value="2-enoyl-CoA Hydratase, Chain A, domain 1"/>
    <property type="match status" value="1"/>
</dbReference>
<dbReference type="PANTHER" id="PTHR43802:SF1">
    <property type="entry name" value="IP11341P-RELATED"/>
    <property type="match status" value="1"/>
</dbReference>
<protein>
    <submittedName>
        <fullName evidence="2">Enoyl-CoA hydratase</fullName>
        <ecNumber evidence="2">4.2.1.17</ecNumber>
    </submittedName>
</protein>
<keyword evidence="2" id="KW-0456">Lyase</keyword>
<reference evidence="2" key="1">
    <citation type="submission" date="2020-09" db="EMBL/GenBank/DDBJ databases">
        <title>Genome seq and assembly of Tianweitania sp.</title>
        <authorList>
            <person name="Chhetri G."/>
        </authorList>
    </citation>
    <scope>NUCLEOTIDE SEQUENCE</scope>
    <source>
        <strain evidence="2">Rool2</strain>
    </source>
</reference>
<dbReference type="InterPro" id="IPR014748">
    <property type="entry name" value="Enoyl-CoA_hydra_C"/>
</dbReference>
<dbReference type="RefSeq" id="WP_188166191.1">
    <property type="nucleotide sequence ID" value="NZ_JACVVX010000007.1"/>
</dbReference>
<dbReference type="Gene3D" id="1.10.12.10">
    <property type="entry name" value="Lyase 2-enoyl-coa Hydratase, Chain A, domain 2"/>
    <property type="match status" value="1"/>
</dbReference>
<sequence length="271" mass="30220">MSYKTILYDTADGVTTITLNRPEQMNSLNDEIVAELYEAMWQADADPETRVIVLTGAGRAFCAGGDISGFGGQTPKELLTKLPRLFDMNKRPDYQTRHTYFPRLRKPVIGMLNGATAGLGMVYALCCDIRFAAENTVFTTAFARRGLSAEYGMAWMLPLVVGHANALELLLSGRKFHAPEAKKLGLVNRVFPADKLVEETYTYAKEMAVWCSPRSMRTLKEQVYEVPFQSLAEAVRMANQDMLVSNLCADFKEGTASFKEKRTPNFPGEDD</sequence>
<dbReference type="EMBL" id="JACVVX010000007">
    <property type="protein sequence ID" value="MBD0416748.1"/>
    <property type="molecule type" value="Genomic_DNA"/>
</dbReference>
<dbReference type="AlphaFoldDB" id="A0A8J6PLK9"/>
<dbReference type="NCBIfam" id="NF004857">
    <property type="entry name" value="PRK06210.1"/>
    <property type="match status" value="1"/>
</dbReference>
<gene>
    <name evidence="2" type="ORF">ICI42_19015</name>
</gene>